<comment type="caution">
    <text evidence="3">The sequence shown here is derived from an EMBL/GenBank/DDBJ whole genome shotgun (WGS) entry which is preliminary data.</text>
</comment>
<dbReference type="GO" id="GO:0061157">
    <property type="term" value="P:mRNA destabilization"/>
    <property type="evidence" value="ECO:0007669"/>
    <property type="project" value="TreeGrafter"/>
</dbReference>
<proteinExistence type="predicted"/>
<dbReference type="AlphaFoldDB" id="A0A504YSW6"/>
<protein>
    <recommendedName>
        <fullName evidence="2">YTH domain-containing protein</fullName>
    </recommendedName>
</protein>
<name>A0A504YSW6_FASGI</name>
<evidence type="ECO:0000313" key="3">
    <source>
        <dbReference type="EMBL" id="TPP63286.1"/>
    </source>
</evidence>
<feature type="compositionally biased region" description="Polar residues" evidence="1">
    <location>
        <begin position="1"/>
        <end position="18"/>
    </location>
</feature>
<dbReference type="PROSITE" id="PS50882">
    <property type="entry name" value="YTH"/>
    <property type="match status" value="1"/>
</dbReference>
<dbReference type="GO" id="GO:0003729">
    <property type="term" value="F:mRNA binding"/>
    <property type="evidence" value="ECO:0007669"/>
    <property type="project" value="TreeGrafter"/>
</dbReference>
<feature type="region of interest" description="Disordered" evidence="1">
    <location>
        <begin position="298"/>
        <end position="324"/>
    </location>
</feature>
<feature type="region of interest" description="Disordered" evidence="1">
    <location>
        <begin position="1"/>
        <end position="109"/>
    </location>
</feature>
<dbReference type="GO" id="GO:0005737">
    <property type="term" value="C:cytoplasm"/>
    <property type="evidence" value="ECO:0007669"/>
    <property type="project" value="TreeGrafter"/>
</dbReference>
<feature type="compositionally biased region" description="Polar residues" evidence="1">
    <location>
        <begin position="75"/>
        <end position="109"/>
    </location>
</feature>
<dbReference type="STRING" id="46835.A0A504YSW6"/>
<feature type="domain" description="YTH" evidence="2">
    <location>
        <begin position="629"/>
        <end position="803"/>
    </location>
</feature>
<feature type="compositionally biased region" description="Low complexity" evidence="1">
    <location>
        <begin position="19"/>
        <end position="52"/>
    </location>
</feature>
<evidence type="ECO:0000259" key="2">
    <source>
        <dbReference type="PROSITE" id="PS50882"/>
    </source>
</evidence>
<dbReference type="PANTHER" id="PTHR12357:SF89">
    <property type="entry name" value="YTH DOMAIN-CONTAINING FAMILY PROTEIN"/>
    <property type="match status" value="1"/>
</dbReference>
<organism evidence="3 4">
    <name type="scientific">Fasciola gigantica</name>
    <name type="common">Giant liver fluke</name>
    <dbReference type="NCBI Taxonomy" id="46835"/>
    <lineage>
        <taxon>Eukaryota</taxon>
        <taxon>Metazoa</taxon>
        <taxon>Spiralia</taxon>
        <taxon>Lophotrochozoa</taxon>
        <taxon>Platyhelminthes</taxon>
        <taxon>Trematoda</taxon>
        <taxon>Digenea</taxon>
        <taxon>Plagiorchiida</taxon>
        <taxon>Echinostomata</taxon>
        <taxon>Echinostomatoidea</taxon>
        <taxon>Fasciolidae</taxon>
        <taxon>Fasciola</taxon>
    </lineage>
</organism>
<reference evidence="3 4" key="1">
    <citation type="submission" date="2019-04" db="EMBL/GenBank/DDBJ databases">
        <title>Annotation for the trematode Fasciola gigantica.</title>
        <authorList>
            <person name="Choi Y.-J."/>
        </authorList>
    </citation>
    <scope>NUCLEOTIDE SEQUENCE [LARGE SCALE GENOMIC DNA]</scope>
    <source>
        <strain evidence="3">Uganda_cow_1</strain>
    </source>
</reference>
<dbReference type="OrthoDB" id="306690at2759"/>
<gene>
    <name evidence="3" type="ORF">FGIG_02953</name>
</gene>
<dbReference type="Pfam" id="PF04146">
    <property type="entry name" value="YTH"/>
    <property type="match status" value="2"/>
</dbReference>
<evidence type="ECO:0000313" key="4">
    <source>
        <dbReference type="Proteomes" id="UP000316759"/>
    </source>
</evidence>
<sequence length="818" mass="86945">MPSSCPNGICASGQNDVGSSSCSLSPSSLPTPSQPTVITTTGTSPTTKSVPTNHKTIHETKQHVGKGLRGPKGSRGQSQSGVKVSTMDGTQSSSRRISTNPPNTHSVQSLTDQVRLSIYSDNALPTDPRMSGPRQVTMTTVDSEAAIPNSSSKLPGTTVASNTLSATVYDPAMVQSYLAQVQGYIPGIPCSAQQCSTCYPVLDSAGYVNNASPPTVQQPMLLTRSLLGGVGSSGASGATAPSPYYVWVGQDAETQKQIYQAQLTLSQMNLNSITSGVPQNYGIQPECSAGMPLVTTNQTTSEQHSGTGPLMNSSPQSDANMYPGSSSSLVIPMGALTSTNSQSRAVSESRFPCAPQPATPVGNLLNYSTSNSMTNQGAGLCLDTTSMDNTMWTGNYLPNAAGGAGTGNLWIPPPPAYTNYTHPCYSALSVPVASISSSGLLNYDDSAAAQQNTIDRCYSNPAISIGEKYPSAAAAAAVAAAATAAAQDCYYSPGTNLSPGSVWTGSAKIPGPKTYTPFPMIGPSPSIFSSVGAQPQVCTNTNSNNWQMLLSAVNAQKNAQGMNSSLLRTPFNSYQLSLENAHLSNGRRRVPANYAARPVACKEFSPVELQSLKLRVNPMEFDTSLLFRTRYFVIKSDCEYNVHQSIRYGVWCSTRSGNQCLNSAYESVQAADYVSFTNNNSGGAIETQSDVLNPIDQGSNEQNKSGMSIRGHILLFFSVRASGYLNGVAEMIGPVDPQKRCTIWLDSRFRGEIPVRWLYVKNVPAHLIKHISIESYDNRPVTVLRDTSEITPASKGEELLRIVHEYGLPRSVCVQQTY</sequence>
<dbReference type="EMBL" id="SUNJ01005848">
    <property type="protein sequence ID" value="TPP63286.1"/>
    <property type="molecule type" value="Genomic_DNA"/>
</dbReference>
<dbReference type="CDD" id="cd21134">
    <property type="entry name" value="YTH"/>
    <property type="match status" value="1"/>
</dbReference>
<dbReference type="InterPro" id="IPR007275">
    <property type="entry name" value="YTH_domain"/>
</dbReference>
<accession>A0A504YSW6</accession>
<keyword evidence="4" id="KW-1185">Reference proteome</keyword>
<dbReference type="GO" id="GO:1990247">
    <property type="term" value="F:N6-methyladenosine-containing RNA reader activity"/>
    <property type="evidence" value="ECO:0007669"/>
    <property type="project" value="TreeGrafter"/>
</dbReference>
<evidence type="ECO:0000256" key="1">
    <source>
        <dbReference type="SAM" id="MobiDB-lite"/>
    </source>
</evidence>
<dbReference type="Gene3D" id="3.10.590.10">
    <property type="entry name" value="ph1033 like domains"/>
    <property type="match status" value="1"/>
</dbReference>
<dbReference type="Proteomes" id="UP000316759">
    <property type="component" value="Unassembled WGS sequence"/>
</dbReference>
<dbReference type="PANTHER" id="PTHR12357">
    <property type="entry name" value="YTH YT521-B HOMOLOGY DOMAIN-CONTAINING"/>
    <property type="match status" value="1"/>
</dbReference>
<dbReference type="InterPro" id="IPR045168">
    <property type="entry name" value="YTH_prot"/>
</dbReference>